<dbReference type="EMBL" id="BMVU01000001">
    <property type="protein sequence ID" value="GGX51038.1"/>
    <property type="molecule type" value="Genomic_DNA"/>
</dbReference>
<keyword evidence="2" id="KW-1185">Reference proteome</keyword>
<evidence type="ECO:0000313" key="2">
    <source>
        <dbReference type="Proteomes" id="UP000619244"/>
    </source>
</evidence>
<dbReference type="Proteomes" id="UP000619244">
    <property type="component" value="Unassembled WGS sequence"/>
</dbReference>
<dbReference type="RefSeq" id="WP_190188049.1">
    <property type="nucleotide sequence ID" value="NZ_BMVU01000001.1"/>
</dbReference>
<gene>
    <name evidence="1" type="ORF">GCM10010358_00740</name>
</gene>
<name>A0A918K5H3_9ACTN</name>
<sequence length="122" mass="13436">MADEKEHWNAVLAEILLSKKVGVTHIRLVGDLISAQAQLSMGMQGRAGLSLAERADIAEELLMLEDAYRTAWQAVVAATDIDQRVAELHRLTTALSDAVEGVTVVARRYGIRSEPRRLDGER</sequence>
<evidence type="ECO:0000313" key="1">
    <source>
        <dbReference type="EMBL" id="GGX51038.1"/>
    </source>
</evidence>
<proteinExistence type="predicted"/>
<reference evidence="1" key="1">
    <citation type="journal article" date="2014" name="Int. J. Syst. Evol. Microbiol.">
        <title>Complete genome sequence of Corynebacterium casei LMG S-19264T (=DSM 44701T), isolated from a smear-ripened cheese.</title>
        <authorList>
            <consortium name="US DOE Joint Genome Institute (JGI-PGF)"/>
            <person name="Walter F."/>
            <person name="Albersmeier A."/>
            <person name="Kalinowski J."/>
            <person name="Ruckert C."/>
        </authorList>
    </citation>
    <scope>NUCLEOTIDE SEQUENCE</scope>
    <source>
        <strain evidence="1">JCM 4790</strain>
    </source>
</reference>
<dbReference type="AlphaFoldDB" id="A0A918K5H3"/>
<protein>
    <submittedName>
        <fullName evidence="1">Uncharacterized protein</fullName>
    </submittedName>
</protein>
<reference evidence="1" key="2">
    <citation type="submission" date="2020-09" db="EMBL/GenBank/DDBJ databases">
        <authorList>
            <person name="Sun Q."/>
            <person name="Ohkuma M."/>
        </authorList>
    </citation>
    <scope>NUCLEOTIDE SEQUENCE</scope>
    <source>
        <strain evidence="1">JCM 4790</strain>
    </source>
</reference>
<organism evidence="1 2">
    <name type="scientific">Streptomyces minutiscleroticus</name>
    <dbReference type="NCBI Taxonomy" id="68238"/>
    <lineage>
        <taxon>Bacteria</taxon>
        <taxon>Bacillati</taxon>
        <taxon>Actinomycetota</taxon>
        <taxon>Actinomycetes</taxon>
        <taxon>Kitasatosporales</taxon>
        <taxon>Streptomycetaceae</taxon>
        <taxon>Streptomyces</taxon>
    </lineage>
</organism>
<accession>A0A918K5H3</accession>
<comment type="caution">
    <text evidence="1">The sequence shown here is derived from an EMBL/GenBank/DDBJ whole genome shotgun (WGS) entry which is preliminary data.</text>
</comment>